<feature type="transmembrane region" description="Helical" evidence="1">
    <location>
        <begin position="170"/>
        <end position="191"/>
    </location>
</feature>
<evidence type="ECO:0000313" key="3">
    <source>
        <dbReference type="EMBL" id="MYM54212.1"/>
    </source>
</evidence>
<feature type="domain" description="Fatty acid desaturase" evidence="2">
    <location>
        <begin position="42"/>
        <end position="288"/>
    </location>
</feature>
<feature type="transmembrane region" description="Helical" evidence="1">
    <location>
        <begin position="43"/>
        <end position="61"/>
    </location>
</feature>
<dbReference type="InterPro" id="IPR012171">
    <property type="entry name" value="Fatty_acid_desaturase"/>
</dbReference>
<feature type="transmembrane region" description="Helical" evidence="1">
    <location>
        <begin position="197"/>
        <end position="217"/>
    </location>
</feature>
<name>A0A6L8LKK4_9RHOB</name>
<organism evidence="3 4">
    <name type="scientific">Thalassovita mangrovi</name>
    <dbReference type="NCBI Taxonomy" id="2692236"/>
    <lineage>
        <taxon>Bacteria</taxon>
        <taxon>Pseudomonadati</taxon>
        <taxon>Pseudomonadota</taxon>
        <taxon>Alphaproteobacteria</taxon>
        <taxon>Rhodobacterales</taxon>
        <taxon>Roseobacteraceae</taxon>
        <taxon>Thalassovita</taxon>
    </lineage>
</organism>
<feature type="transmembrane region" description="Helical" evidence="1">
    <location>
        <begin position="81"/>
        <end position="97"/>
    </location>
</feature>
<proteinExistence type="predicted"/>
<dbReference type="EMBL" id="WWEN01000002">
    <property type="protein sequence ID" value="MYM54212.1"/>
    <property type="molecule type" value="Genomic_DNA"/>
</dbReference>
<dbReference type="InterPro" id="IPR005804">
    <property type="entry name" value="FA_desaturase_dom"/>
</dbReference>
<dbReference type="GO" id="GO:0016717">
    <property type="term" value="F:oxidoreductase activity, acting on paired donors, with oxidation of a pair of donors resulting in the reduction of molecular oxygen to two molecules of water"/>
    <property type="evidence" value="ECO:0007669"/>
    <property type="project" value="TreeGrafter"/>
</dbReference>
<evidence type="ECO:0000259" key="2">
    <source>
        <dbReference type="Pfam" id="PF00487"/>
    </source>
</evidence>
<gene>
    <name evidence="3" type="ORF">GR167_02765</name>
</gene>
<keyword evidence="1" id="KW-0472">Membrane</keyword>
<evidence type="ECO:0000256" key="1">
    <source>
        <dbReference type="SAM" id="Phobius"/>
    </source>
</evidence>
<sequence length="328" mass="37120">MSVRDYTKNYIGKDNRIAAASYFGTFAVYFATLWAAIHWAATWWAVVPLVVLNAFAGVRLYVLQHDCGHASLFETRRQNDLAGYGLSVFTLTPYWAMRHNHNLHHAHVGNLDFREDGEIYTMTLAEWNQAGFGKRLYYRLYRNPFVLMLVGGIFVYFLRYRWPKNTLKAGIAGVLAHNLALAAWIGAIWLAAGATGLAVWAATAVVAGVIGVFLVYLQHNFEDTHWDRRPDLDPSVAALKGSSALDLGWWWDLGTGNIAYHDIHHYDPRIPSYRLRKCHREIGHVLAPQTNIVKWPQAIASFRLKLWDEDKGKLVPFPGARQANLATA</sequence>
<evidence type="ECO:0000313" key="4">
    <source>
        <dbReference type="Proteomes" id="UP000479043"/>
    </source>
</evidence>
<keyword evidence="1" id="KW-1133">Transmembrane helix</keyword>
<dbReference type="GO" id="GO:0006629">
    <property type="term" value="P:lipid metabolic process"/>
    <property type="evidence" value="ECO:0007669"/>
    <property type="project" value="InterPro"/>
</dbReference>
<keyword evidence="4" id="KW-1185">Reference proteome</keyword>
<dbReference type="PANTHER" id="PTHR19353">
    <property type="entry name" value="FATTY ACID DESATURASE 2"/>
    <property type="match status" value="1"/>
</dbReference>
<reference evidence="3 4" key="1">
    <citation type="submission" date="2020-01" db="EMBL/GenBank/DDBJ databases">
        <authorList>
            <person name="Chen S."/>
        </authorList>
    </citation>
    <scope>NUCLEOTIDE SEQUENCE [LARGE SCALE GENOMIC DNA]</scope>
    <source>
        <strain evidence="3 4">GS-10</strain>
    </source>
</reference>
<dbReference type="CDD" id="cd03507">
    <property type="entry name" value="Delta12-FADS-like"/>
    <property type="match status" value="1"/>
</dbReference>
<keyword evidence="1" id="KW-0812">Transmembrane</keyword>
<dbReference type="AlphaFoldDB" id="A0A6L8LKK4"/>
<feature type="transmembrane region" description="Helical" evidence="1">
    <location>
        <begin position="140"/>
        <end position="158"/>
    </location>
</feature>
<comment type="caution">
    <text evidence="3">The sequence shown here is derived from an EMBL/GenBank/DDBJ whole genome shotgun (WGS) entry which is preliminary data.</text>
</comment>
<dbReference type="RefSeq" id="WP_160971923.1">
    <property type="nucleotide sequence ID" value="NZ_WWEN01000002.1"/>
</dbReference>
<dbReference type="Proteomes" id="UP000479043">
    <property type="component" value="Unassembled WGS sequence"/>
</dbReference>
<dbReference type="GO" id="GO:0016020">
    <property type="term" value="C:membrane"/>
    <property type="evidence" value="ECO:0007669"/>
    <property type="project" value="TreeGrafter"/>
</dbReference>
<dbReference type="PANTHER" id="PTHR19353:SF73">
    <property type="entry name" value="FATTY ACID DESATURASE"/>
    <property type="match status" value="1"/>
</dbReference>
<accession>A0A6L8LKK4</accession>
<protein>
    <submittedName>
        <fullName evidence="3">Fatty acid desaturase</fullName>
    </submittedName>
</protein>
<dbReference type="Pfam" id="PF00487">
    <property type="entry name" value="FA_desaturase"/>
    <property type="match status" value="1"/>
</dbReference>
<feature type="transmembrane region" description="Helical" evidence="1">
    <location>
        <begin position="20"/>
        <end position="37"/>
    </location>
</feature>